<evidence type="ECO:0000256" key="3">
    <source>
        <dbReference type="ARBA" id="ARBA00022548"/>
    </source>
</evidence>
<evidence type="ECO:0000256" key="4">
    <source>
        <dbReference type="ARBA" id="ARBA00022630"/>
    </source>
</evidence>
<evidence type="ECO:0000259" key="16">
    <source>
        <dbReference type="Pfam" id="PF05199"/>
    </source>
</evidence>
<dbReference type="EC" id="5.3.3.1" evidence="11"/>
<gene>
    <name evidence="17" type="ORF">G7Y82_07225</name>
</gene>
<dbReference type="PROSITE" id="PS51257">
    <property type="entry name" value="PROKAR_LIPOPROTEIN"/>
    <property type="match status" value="1"/>
</dbReference>
<keyword evidence="7" id="KW-0443">Lipid metabolism</keyword>
<dbReference type="InterPro" id="IPR036188">
    <property type="entry name" value="FAD/NAD-bd_sf"/>
</dbReference>
<dbReference type="GO" id="GO:0008203">
    <property type="term" value="P:cholesterol metabolic process"/>
    <property type="evidence" value="ECO:0007669"/>
    <property type="project" value="UniProtKB-KW"/>
</dbReference>
<evidence type="ECO:0000256" key="15">
    <source>
        <dbReference type="ARBA" id="ARBA00049778"/>
    </source>
</evidence>
<evidence type="ECO:0000256" key="6">
    <source>
        <dbReference type="ARBA" id="ARBA00023002"/>
    </source>
</evidence>
<evidence type="ECO:0000256" key="8">
    <source>
        <dbReference type="ARBA" id="ARBA00023166"/>
    </source>
</evidence>
<keyword evidence="6" id="KW-0560">Oxidoreductase</keyword>
<dbReference type="Proteomes" id="UP000653472">
    <property type="component" value="Unassembled WGS sequence"/>
</dbReference>
<sequence>MNSTSKRDGYDYDYLVVGSGFGGSVSACRLTEKGYSVAVVEMGKRWRPEDFPKNNWNTRRWIWRPGLKLQGFFNIRGFRHAIIICGNAVGGGSITYANTLLVPPDHIWDQGSWAGLSDWKGEMPAHYARAEQMLGVTENPILGPADQMLKKMGEAAGVGHTFKPTRVAAFFPPEGEAGGKRYPDPYFGGEGPSRSTCTSCGGCMTGCKHDAKNTLDKNYLYFAEKRGAKVYEQTKVVDVRPLNGVLDGSDGYLVTIESSTSWLMKRRRHLRVRNVVMSGSSLGTMELLFRLKQSGSLPNVSDQLGNGVRTNAESILGVRFPGKDVDMSRGVAIGSSIHLDEHTHIEATRYTRGADAMGLMTTALVGGKPGWTRIFVWLWAALMHPISFLRMSNPVGFARQTLIFLVMQTVEGSLRMRLKRRWFWPFARLLSSEGDAIPTFIPEANAFTEKVAKQFGGAPMTTITEILFNVPFTAHCMGGCAIGADAGSGVIDTQNRVFNYRNLYVVDGSMIGSNLGVNPSLTITALAERAMSFIPEKQARVETPQREAALAA</sequence>
<evidence type="ECO:0000313" key="18">
    <source>
        <dbReference type="Proteomes" id="UP000653472"/>
    </source>
</evidence>
<evidence type="ECO:0000256" key="2">
    <source>
        <dbReference type="ARBA" id="ARBA00010790"/>
    </source>
</evidence>
<comment type="caution">
    <text evidence="17">The sequence shown here is derived from an EMBL/GenBank/DDBJ whole genome shotgun (WGS) entry which is preliminary data.</text>
</comment>
<dbReference type="GO" id="GO:0004769">
    <property type="term" value="F:steroid Delta-isomerase activity"/>
    <property type="evidence" value="ECO:0007669"/>
    <property type="project" value="UniProtKB-EC"/>
</dbReference>
<dbReference type="Pfam" id="PF13450">
    <property type="entry name" value="NAD_binding_8"/>
    <property type="match status" value="1"/>
</dbReference>
<dbReference type="Pfam" id="PF05199">
    <property type="entry name" value="GMC_oxred_C"/>
    <property type="match status" value="1"/>
</dbReference>
<dbReference type="SUPFAM" id="SSF51905">
    <property type="entry name" value="FAD/NAD(P)-binding domain"/>
    <property type="match status" value="1"/>
</dbReference>
<evidence type="ECO:0000313" key="17">
    <source>
        <dbReference type="EMBL" id="NKF22104.1"/>
    </source>
</evidence>
<dbReference type="AlphaFoldDB" id="A0A970B8B3"/>
<accession>A0A970B8B3</accession>
<evidence type="ECO:0000256" key="7">
    <source>
        <dbReference type="ARBA" id="ARBA00023098"/>
    </source>
</evidence>
<dbReference type="EMBL" id="JAAVXB010000003">
    <property type="protein sequence ID" value="NKF22104.1"/>
    <property type="molecule type" value="Genomic_DNA"/>
</dbReference>
<dbReference type="Gene3D" id="3.50.50.60">
    <property type="entry name" value="FAD/NAD(P)-binding domain"/>
    <property type="match status" value="3"/>
</dbReference>
<evidence type="ECO:0000256" key="1">
    <source>
        <dbReference type="ARBA" id="ARBA00001974"/>
    </source>
</evidence>
<dbReference type="GO" id="GO:0016995">
    <property type="term" value="F:cholesterol oxidase activity"/>
    <property type="evidence" value="ECO:0007669"/>
    <property type="project" value="UniProtKB-EC"/>
</dbReference>
<comment type="cofactor">
    <cofactor evidence="1">
        <name>FAD</name>
        <dbReference type="ChEBI" id="CHEBI:57692"/>
    </cofactor>
</comment>
<keyword evidence="3" id="KW-0153">Cholesterol metabolism</keyword>
<keyword evidence="8" id="KW-1207">Sterol metabolism</keyword>
<dbReference type="InterPro" id="IPR007867">
    <property type="entry name" value="GMC_OxRtase_C"/>
</dbReference>
<keyword evidence="18" id="KW-1185">Reference proteome</keyword>
<evidence type="ECO:0000256" key="10">
    <source>
        <dbReference type="ARBA" id="ARBA00023235"/>
    </source>
</evidence>
<keyword evidence="10" id="KW-0413">Isomerase</keyword>
<comment type="pathway">
    <text evidence="12">Steroid metabolism; cholesterol degradation.</text>
</comment>
<dbReference type="EC" id="1.1.3.6" evidence="13"/>
<dbReference type="RefSeq" id="WP_168147354.1">
    <property type="nucleotide sequence ID" value="NZ_JAAVXB010000003.1"/>
</dbReference>
<evidence type="ECO:0000256" key="5">
    <source>
        <dbReference type="ARBA" id="ARBA00022827"/>
    </source>
</evidence>
<evidence type="ECO:0000256" key="13">
    <source>
        <dbReference type="ARBA" id="ARBA00049723"/>
    </source>
</evidence>
<proteinExistence type="inferred from homology"/>
<name>A0A970B8B3_9GAMM</name>
<evidence type="ECO:0000256" key="11">
    <source>
        <dbReference type="ARBA" id="ARBA00038856"/>
    </source>
</evidence>
<organism evidence="17 18">
    <name type="scientific">Solimonas marina</name>
    <dbReference type="NCBI Taxonomy" id="2714601"/>
    <lineage>
        <taxon>Bacteria</taxon>
        <taxon>Pseudomonadati</taxon>
        <taxon>Pseudomonadota</taxon>
        <taxon>Gammaproteobacteria</taxon>
        <taxon>Nevskiales</taxon>
        <taxon>Nevskiaceae</taxon>
        <taxon>Solimonas</taxon>
    </lineage>
</organism>
<dbReference type="InterPro" id="IPR052542">
    <property type="entry name" value="Cholesterol_Oxidase"/>
</dbReference>
<feature type="domain" description="Glucose-methanol-choline oxidoreductase C-terminal" evidence="16">
    <location>
        <begin position="469"/>
        <end position="527"/>
    </location>
</feature>
<reference evidence="17" key="1">
    <citation type="submission" date="2020-03" db="EMBL/GenBank/DDBJ databases">
        <title>Solimonas marina sp. nov., isolated from deep seawater of the Pacific Ocean.</title>
        <authorList>
            <person name="Liu X."/>
            <person name="Lai Q."/>
            <person name="Sun F."/>
            <person name="Gai Y."/>
            <person name="Li G."/>
            <person name="Shao Z."/>
        </authorList>
    </citation>
    <scope>NUCLEOTIDE SEQUENCE</scope>
    <source>
        <strain evidence="17">C16B3</strain>
    </source>
</reference>
<dbReference type="PANTHER" id="PTHR47470">
    <property type="entry name" value="CHOLESTEROL OXIDASE"/>
    <property type="match status" value="1"/>
</dbReference>
<keyword evidence="5" id="KW-0274">FAD</keyword>
<evidence type="ECO:0000256" key="12">
    <source>
        <dbReference type="ARBA" id="ARBA00049645"/>
    </source>
</evidence>
<keyword evidence="4" id="KW-0285">Flavoprotein</keyword>
<evidence type="ECO:0000256" key="14">
    <source>
        <dbReference type="ARBA" id="ARBA00049744"/>
    </source>
</evidence>
<comment type="similarity">
    <text evidence="2">Belongs to the GMC oxidoreductase family.</text>
</comment>
<evidence type="ECO:0000256" key="9">
    <source>
        <dbReference type="ARBA" id="ARBA00023221"/>
    </source>
</evidence>
<keyword evidence="9" id="KW-0753">Steroid metabolism</keyword>
<dbReference type="PANTHER" id="PTHR47470:SF1">
    <property type="entry name" value="FAD-DEPENDENT OXIDOREDUCTASE 2 FAD BINDING DOMAIN-CONTAINING PROTEIN"/>
    <property type="match status" value="1"/>
</dbReference>
<protein>
    <recommendedName>
        <fullName evidence="14">Cholesterol oxidase</fullName>
        <ecNumber evidence="13">1.1.3.6</ecNumber>
        <ecNumber evidence="11">5.3.3.1</ecNumber>
    </recommendedName>
    <alternativeName>
        <fullName evidence="15">Cholesterol isomerase</fullName>
    </alternativeName>
</protein>